<dbReference type="InterPro" id="IPR008258">
    <property type="entry name" value="Transglycosylase_SLT_dom_1"/>
</dbReference>
<accession>A0A2T3L8T7</accession>
<evidence type="ECO:0000313" key="3">
    <source>
        <dbReference type="EMBL" id="PSV47391.1"/>
    </source>
</evidence>
<dbReference type="CDD" id="cd16894">
    <property type="entry name" value="MltD-like"/>
    <property type="match status" value="1"/>
</dbReference>
<dbReference type="InterPro" id="IPR036779">
    <property type="entry name" value="LysM_dom_sf"/>
</dbReference>
<dbReference type="Gene3D" id="1.10.530.10">
    <property type="match status" value="1"/>
</dbReference>
<comment type="similarity">
    <text evidence="1">Belongs to the transglycosylase Slt family.</text>
</comment>
<dbReference type="PANTHER" id="PTHR37423">
    <property type="entry name" value="SOLUBLE LYTIC MUREIN TRANSGLYCOSYLASE-RELATED"/>
    <property type="match status" value="1"/>
</dbReference>
<dbReference type="RefSeq" id="WP_107253567.1">
    <property type="nucleotide sequence ID" value="NZ_PYOC01000003.1"/>
</dbReference>
<dbReference type="Pfam" id="PF01464">
    <property type="entry name" value="SLT"/>
    <property type="match status" value="1"/>
</dbReference>
<keyword evidence="4" id="KW-1185">Reference proteome</keyword>
<dbReference type="Pfam" id="PF01476">
    <property type="entry name" value="LysM"/>
    <property type="match status" value="1"/>
</dbReference>
<dbReference type="Gene3D" id="3.10.350.10">
    <property type="entry name" value="LysM domain"/>
    <property type="match status" value="1"/>
</dbReference>
<dbReference type="InterPro" id="IPR023346">
    <property type="entry name" value="Lysozyme-like_dom_sf"/>
</dbReference>
<sequence length="417" mass="47741">MQWLLILLFTLIISGCQGLQNVEPTNSVLTESDHLITITSVEFNQNCPISHQQQEGFFIATGKQSSQSIYEPFNIKYLNSQTFNSTTTIPPHSAPDLWNVMGESFSLPVPNNKRIRYYRNWFVDNPLHIKTVSKRAEPFLYLMYEEVQKRGLPTEIVLLPFIESSFDQFAHSNKGASGLWQITAPTGKSFGLEYWQGYDGRRDVIASTHAALDLLEYLHDKFDGNWLHAIAAYNTGEARVRNAIKSNKKKGISTDFWYLELPKETRLYVPKLLAMADIVKHKQEYQYQLDFAMIPASPAVTKVIVNNRVRLKQIAKHADISSKQLYALNPGYTAGYTLKNRDNIVLLPKNNIEAFYNNIDSRLYVRHKYFIHKIRIGESLSELAHNNNTTVSMIKQANEMSDSYIIAGQRLLIPLID</sequence>
<dbReference type="EMBL" id="PYOC01000003">
    <property type="protein sequence ID" value="PSV47391.1"/>
    <property type="molecule type" value="Genomic_DNA"/>
</dbReference>
<reference evidence="3 4" key="1">
    <citation type="submission" date="2018-03" db="EMBL/GenBank/DDBJ databases">
        <title>Whole genome sequencing of Histamine producing bacteria.</title>
        <authorList>
            <person name="Butler K."/>
        </authorList>
    </citation>
    <scope>NUCLEOTIDE SEQUENCE [LARGE SCALE GENOMIC DNA]</scope>
    <source>
        <strain evidence="3 4">ATCC 19614</strain>
    </source>
</reference>
<name>A0A2T3L8T7_9GAMM</name>
<dbReference type="SUPFAM" id="SSF53955">
    <property type="entry name" value="Lysozyme-like"/>
    <property type="match status" value="1"/>
</dbReference>
<evidence type="ECO:0000256" key="1">
    <source>
        <dbReference type="ARBA" id="ARBA00007734"/>
    </source>
</evidence>
<dbReference type="Proteomes" id="UP000241803">
    <property type="component" value="Unassembled WGS sequence"/>
</dbReference>
<dbReference type="AlphaFoldDB" id="A0A2T3L8T7"/>
<feature type="domain" description="LysM" evidence="2">
    <location>
        <begin position="370"/>
        <end position="413"/>
    </location>
</feature>
<dbReference type="InterPro" id="IPR018392">
    <property type="entry name" value="LysM"/>
</dbReference>
<comment type="caution">
    <text evidence="3">The sequence shown here is derived from an EMBL/GenBank/DDBJ whole genome shotgun (WGS) entry which is preliminary data.</text>
</comment>
<dbReference type="PROSITE" id="PS51782">
    <property type="entry name" value="LYSM"/>
    <property type="match status" value="1"/>
</dbReference>
<dbReference type="SUPFAM" id="SSF54106">
    <property type="entry name" value="LysM domain"/>
    <property type="match status" value="1"/>
</dbReference>
<organism evidence="3 4">
    <name type="scientific">Photobacterium indicum</name>
    <dbReference type="NCBI Taxonomy" id="81447"/>
    <lineage>
        <taxon>Bacteria</taxon>
        <taxon>Pseudomonadati</taxon>
        <taxon>Pseudomonadota</taxon>
        <taxon>Gammaproteobacteria</taxon>
        <taxon>Vibrionales</taxon>
        <taxon>Vibrionaceae</taxon>
        <taxon>Photobacterium</taxon>
    </lineage>
</organism>
<gene>
    <name evidence="3" type="ORF">C9J47_10960</name>
</gene>
<evidence type="ECO:0000313" key="4">
    <source>
        <dbReference type="Proteomes" id="UP000241803"/>
    </source>
</evidence>
<evidence type="ECO:0000259" key="2">
    <source>
        <dbReference type="PROSITE" id="PS51782"/>
    </source>
</evidence>
<protein>
    <submittedName>
        <fullName evidence="3">Lytic transglycosylase</fullName>
    </submittedName>
</protein>
<dbReference type="PANTHER" id="PTHR37423:SF2">
    <property type="entry name" value="MEMBRANE-BOUND LYTIC MUREIN TRANSGLYCOSYLASE C"/>
    <property type="match status" value="1"/>
</dbReference>
<proteinExistence type="inferred from homology"/>
<dbReference type="SMART" id="SM00257">
    <property type="entry name" value="LysM"/>
    <property type="match status" value="1"/>
</dbReference>